<dbReference type="Pfam" id="PF10324">
    <property type="entry name" value="7TM_GPCR_Srw"/>
    <property type="match status" value="1"/>
</dbReference>
<dbReference type="SUPFAM" id="SSF81321">
    <property type="entry name" value="Family A G protein-coupled receptor-like"/>
    <property type="match status" value="1"/>
</dbReference>
<keyword evidence="3 5" id="KW-1133">Transmembrane helix</keyword>
<evidence type="ECO:0000256" key="3">
    <source>
        <dbReference type="ARBA" id="ARBA00022989"/>
    </source>
</evidence>
<reference evidence="7 8" key="1">
    <citation type="submission" date="2020-06" db="EMBL/GenBank/DDBJ databases">
        <authorList>
            <person name="Li R."/>
            <person name="Bekaert M."/>
        </authorList>
    </citation>
    <scope>NUCLEOTIDE SEQUENCE [LARGE SCALE GENOMIC DNA]</scope>
    <source>
        <strain evidence="8">wild</strain>
    </source>
</reference>
<keyword evidence="8" id="KW-1185">Reference proteome</keyword>
<feature type="transmembrane region" description="Helical" evidence="5">
    <location>
        <begin position="278"/>
        <end position="304"/>
    </location>
</feature>
<dbReference type="PROSITE" id="PS50262">
    <property type="entry name" value="G_PROTEIN_RECEP_F1_2"/>
    <property type="match status" value="1"/>
</dbReference>
<evidence type="ECO:0000256" key="4">
    <source>
        <dbReference type="ARBA" id="ARBA00023136"/>
    </source>
</evidence>
<evidence type="ECO:0000256" key="1">
    <source>
        <dbReference type="ARBA" id="ARBA00004370"/>
    </source>
</evidence>
<sequence length="392" mass="44750">MTSLINPRGTLMDNSTTDGSGIVQPYAYNFQNVYNYGYETKLYGYVWPSLGLTVLILNILMIVVFIRTRMSSTTHMYLAAITTLDTLTIIFPSIVYFHVFVVLDIDDYLPYNLCKMWYYFTDIFPVTFHASAILLTVCLAGQRCLCAAYPLSVAQWFTTKVTFVSIVGCILIAVIFEVSEFILYTFDRVDIFMSNETISGCKISIGRLETDEVRKYQISHFIVRVSVFELIPCVILIILDIIMLKKVHQAKKWRKSSSSNLQKRRRRNSSVTSTSTRLTILTLWFVGVFLIVEIPVVIILSIYAAGMLLSKTIVPLNELYTASVFSNFLVMLSFPLNFFIYFCCSKAFRVEAIRLLTCGISRKSKMPRNAFDSVFQRTISSQIDHANPAFQN</sequence>
<evidence type="ECO:0000256" key="5">
    <source>
        <dbReference type="SAM" id="Phobius"/>
    </source>
</evidence>
<evidence type="ECO:0000256" key="2">
    <source>
        <dbReference type="ARBA" id="ARBA00022692"/>
    </source>
</evidence>
<protein>
    <recommendedName>
        <fullName evidence="6">G-protein coupled receptors family 1 profile domain-containing protein</fullName>
    </recommendedName>
</protein>
<dbReference type="InterPro" id="IPR053071">
    <property type="entry name" value="GPCR1-related_rcpt"/>
</dbReference>
<feature type="transmembrane region" description="Helical" evidence="5">
    <location>
        <begin position="161"/>
        <end position="186"/>
    </location>
</feature>
<accession>A0A6J8ESI7</accession>
<dbReference type="Proteomes" id="UP000507470">
    <property type="component" value="Unassembled WGS sequence"/>
</dbReference>
<evidence type="ECO:0000259" key="6">
    <source>
        <dbReference type="PROSITE" id="PS50262"/>
    </source>
</evidence>
<proteinExistence type="predicted"/>
<feature type="transmembrane region" description="Helical" evidence="5">
    <location>
        <begin position="221"/>
        <end position="244"/>
    </location>
</feature>
<dbReference type="Gene3D" id="1.20.1070.10">
    <property type="entry name" value="Rhodopsin 7-helix transmembrane proteins"/>
    <property type="match status" value="1"/>
</dbReference>
<dbReference type="EMBL" id="CACVKT020009813">
    <property type="protein sequence ID" value="CAC5423544.1"/>
    <property type="molecule type" value="Genomic_DNA"/>
</dbReference>
<dbReference type="GO" id="GO:0016020">
    <property type="term" value="C:membrane"/>
    <property type="evidence" value="ECO:0007669"/>
    <property type="project" value="UniProtKB-SubCell"/>
</dbReference>
<evidence type="ECO:0000313" key="8">
    <source>
        <dbReference type="Proteomes" id="UP000507470"/>
    </source>
</evidence>
<dbReference type="InterPro" id="IPR019427">
    <property type="entry name" value="7TM_GPCR_serpentine_rcpt_Srw"/>
</dbReference>
<dbReference type="GO" id="GO:0008528">
    <property type="term" value="F:G protein-coupled peptide receptor activity"/>
    <property type="evidence" value="ECO:0007669"/>
    <property type="project" value="InterPro"/>
</dbReference>
<feature type="transmembrane region" description="Helical" evidence="5">
    <location>
        <begin position="77"/>
        <end position="97"/>
    </location>
</feature>
<dbReference type="PANTHER" id="PTHR47023">
    <property type="entry name" value="SEX PEPTIDE RECEPTOR"/>
    <property type="match status" value="1"/>
</dbReference>
<dbReference type="OrthoDB" id="6097424at2759"/>
<gene>
    <name evidence="7" type="ORF">MCOR_55538</name>
</gene>
<name>A0A6J8ESI7_MYTCO</name>
<organism evidence="7 8">
    <name type="scientific">Mytilus coruscus</name>
    <name type="common">Sea mussel</name>
    <dbReference type="NCBI Taxonomy" id="42192"/>
    <lineage>
        <taxon>Eukaryota</taxon>
        <taxon>Metazoa</taxon>
        <taxon>Spiralia</taxon>
        <taxon>Lophotrochozoa</taxon>
        <taxon>Mollusca</taxon>
        <taxon>Bivalvia</taxon>
        <taxon>Autobranchia</taxon>
        <taxon>Pteriomorphia</taxon>
        <taxon>Mytilida</taxon>
        <taxon>Mytiloidea</taxon>
        <taxon>Mytilidae</taxon>
        <taxon>Mytilinae</taxon>
        <taxon>Mytilus</taxon>
    </lineage>
</organism>
<evidence type="ECO:0000313" key="7">
    <source>
        <dbReference type="EMBL" id="CAC5423544.1"/>
    </source>
</evidence>
<comment type="subcellular location">
    <subcellularLocation>
        <location evidence="1">Membrane</location>
    </subcellularLocation>
</comment>
<dbReference type="InterPro" id="IPR017452">
    <property type="entry name" value="GPCR_Rhodpsn_7TM"/>
</dbReference>
<feature type="domain" description="G-protein coupled receptors family 1 profile" evidence="6">
    <location>
        <begin position="57"/>
        <end position="341"/>
    </location>
</feature>
<keyword evidence="2 5" id="KW-0812">Transmembrane</keyword>
<dbReference type="AlphaFoldDB" id="A0A6J8ESI7"/>
<feature type="transmembrane region" description="Helical" evidence="5">
    <location>
        <begin position="117"/>
        <end position="140"/>
    </location>
</feature>
<dbReference type="PANTHER" id="PTHR47023:SF1">
    <property type="entry name" value="SEX PEPTIDE RECEPTOR"/>
    <property type="match status" value="1"/>
</dbReference>
<feature type="transmembrane region" description="Helical" evidence="5">
    <location>
        <begin position="45"/>
        <end position="65"/>
    </location>
</feature>
<feature type="transmembrane region" description="Helical" evidence="5">
    <location>
        <begin position="324"/>
        <end position="344"/>
    </location>
</feature>
<keyword evidence="4 5" id="KW-0472">Membrane</keyword>